<feature type="transmembrane region" description="Helical" evidence="1">
    <location>
        <begin position="352"/>
        <end position="372"/>
    </location>
</feature>
<feature type="transmembrane region" description="Helical" evidence="1">
    <location>
        <begin position="158"/>
        <end position="176"/>
    </location>
</feature>
<dbReference type="RefSeq" id="WP_354555471.1">
    <property type="nucleotide sequence ID" value="NZ_JBEPMB010000001.1"/>
</dbReference>
<sequence length="585" mass="64161">MSSSKHPSLRRASLHAAYVSGTIALTSILLLRFHFIYGYPVGDSTQYNVPWSVAFSQQFWSGDWYPRWLFAFPANIGGPVFYFYGPLPFYALAFISALAPGLSPTETLTVFHGLLYGFSGLAFYVWARRHASSGASLLGACLYMGAPYHFIDIEHRNAIGEAMAFILVPLIFRYLLDVEMQGRRWLRASLLYAALIISHLPSALLTTPFMILSTAIVYRDAPVRGLIRLGVTGCCGLLLAGIYLAPALALRDWLPSDAWLTDANSWPETWLLPGGFFFRAGGLFFGAILSLVALAGCLQLGLWMAHRHRKREDRARPVVVAAWVGLAVSIVMFSEASVWLWTHVGPLRNVQFPFRLGVITDFLSVTIIVCALQRLLEMAHRAVSAVWVGATVAVVFMATTGLMSVPDFAAVYLGRLPQVDEKPLECCVQASEYWMGSVLHSPLFASLKTRKAYQAAVGAFPALDPRRALTQDEALEGRQVAGRLVIEARLSAPAEVRIGQAYLPEWRLAANGSAEAVPLRSDPDTGLTLAELPAGSHQFALFIPETEAEWWGKWASVAGLLLTFAAALMFREEPITATSEARAGS</sequence>
<feature type="transmembrane region" description="Helical" evidence="1">
    <location>
        <begin position="225"/>
        <end position="245"/>
    </location>
</feature>
<dbReference type="InterPro" id="IPR018776">
    <property type="entry name" value="Membrane_prot_PTPS-rel_domain"/>
</dbReference>
<protein>
    <recommendedName>
        <fullName evidence="2">Membrane protein 6-pyruvoyl-tetrahydropterin synthase-related domain-containing protein</fullName>
    </recommendedName>
</protein>
<gene>
    <name evidence="3" type="ORF">ABID16_001252</name>
</gene>
<feature type="transmembrane region" description="Helical" evidence="1">
    <location>
        <begin position="109"/>
        <end position="127"/>
    </location>
</feature>
<feature type="transmembrane region" description="Helical" evidence="1">
    <location>
        <begin position="276"/>
        <end position="305"/>
    </location>
</feature>
<feature type="transmembrane region" description="Helical" evidence="1">
    <location>
        <begin position="384"/>
        <end position="405"/>
    </location>
</feature>
<keyword evidence="1" id="KW-1133">Transmembrane helix</keyword>
<proteinExistence type="predicted"/>
<feature type="transmembrane region" description="Helical" evidence="1">
    <location>
        <begin position="12"/>
        <end position="37"/>
    </location>
</feature>
<evidence type="ECO:0000259" key="2">
    <source>
        <dbReference type="Pfam" id="PF10131"/>
    </source>
</evidence>
<feature type="transmembrane region" description="Helical" evidence="1">
    <location>
        <begin position="133"/>
        <end position="151"/>
    </location>
</feature>
<evidence type="ECO:0000313" key="3">
    <source>
        <dbReference type="EMBL" id="MET3612947.1"/>
    </source>
</evidence>
<feature type="transmembrane region" description="Helical" evidence="1">
    <location>
        <begin position="317"/>
        <end position="340"/>
    </location>
</feature>
<dbReference type="EMBL" id="JBEPMB010000001">
    <property type="protein sequence ID" value="MET3612947.1"/>
    <property type="molecule type" value="Genomic_DNA"/>
</dbReference>
<organism evidence="3 4">
    <name type="scientific">Rhizobium aquaticum</name>
    <dbReference type="NCBI Taxonomy" id="1549636"/>
    <lineage>
        <taxon>Bacteria</taxon>
        <taxon>Pseudomonadati</taxon>
        <taxon>Pseudomonadota</taxon>
        <taxon>Alphaproteobacteria</taxon>
        <taxon>Hyphomicrobiales</taxon>
        <taxon>Rhizobiaceae</taxon>
        <taxon>Rhizobium/Agrobacterium group</taxon>
        <taxon>Rhizobium</taxon>
    </lineage>
</organism>
<name>A0ABV2IWS9_9HYPH</name>
<keyword evidence="1" id="KW-0472">Membrane</keyword>
<comment type="caution">
    <text evidence="3">The sequence shown here is derived from an EMBL/GenBank/DDBJ whole genome shotgun (WGS) entry which is preliminary data.</text>
</comment>
<evidence type="ECO:0000313" key="4">
    <source>
        <dbReference type="Proteomes" id="UP001549047"/>
    </source>
</evidence>
<feature type="transmembrane region" description="Helical" evidence="1">
    <location>
        <begin position="196"/>
        <end position="218"/>
    </location>
</feature>
<evidence type="ECO:0000256" key="1">
    <source>
        <dbReference type="SAM" id="Phobius"/>
    </source>
</evidence>
<feature type="transmembrane region" description="Helical" evidence="1">
    <location>
        <begin position="81"/>
        <end position="102"/>
    </location>
</feature>
<dbReference type="Proteomes" id="UP001549047">
    <property type="component" value="Unassembled WGS sequence"/>
</dbReference>
<reference evidence="3 4" key="1">
    <citation type="submission" date="2024-06" db="EMBL/GenBank/DDBJ databases">
        <title>Genomic Encyclopedia of Type Strains, Phase IV (KMG-IV): sequencing the most valuable type-strain genomes for metagenomic binning, comparative biology and taxonomic classification.</title>
        <authorList>
            <person name="Goeker M."/>
        </authorList>
    </citation>
    <scope>NUCLEOTIDE SEQUENCE [LARGE SCALE GENOMIC DNA]</scope>
    <source>
        <strain evidence="3 4">DSM 29780</strain>
    </source>
</reference>
<accession>A0ABV2IWS9</accession>
<keyword evidence="1" id="KW-0812">Transmembrane</keyword>
<keyword evidence="4" id="KW-1185">Reference proteome</keyword>
<dbReference type="Pfam" id="PF10131">
    <property type="entry name" value="PTPS_related"/>
    <property type="match status" value="1"/>
</dbReference>
<feature type="domain" description="Membrane protein 6-pyruvoyl-tetrahydropterin synthase-related" evidence="2">
    <location>
        <begin position="81"/>
        <end position="390"/>
    </location>
</feature>